<dbReference type="eggNOG" id="COG3321">
    <property type="taxonomic scope" value="Bacteria"/>
</dbReference>
<dbReference type="Pfam" id="PF00698">
    <property type="entry name" value="Acyl_transf_1"/>
    <property type="match status" value="1"/>
</dbReference>
<evidence type="ECO:0000259" key="4">
    <source>
        <dbReference type="SMART" id="SM00827"/>
    </source>
</evidence>
<reference evidence="5 6" key="1">
    <citation type="journal article" date="2011" name="Stand. Genomic Sci.">
        <title>Complete genome sequence of Thermomonospora curvata type strain (B9).</title>
        <authorList>
            <person name="Chertkov O."/>
            <person name="Sikorski J."/>
            <person name="Nolan M."/>
            <person name="Lapidus A."/>
            <person name="Lucas S."/>
            <person name="Del Rio T.G."/>
            <person name="Tice H."/>
            <person name="Cheng J.F."/>
            <person name="Goodwin L."/>
            <person name="Pitluck S."/>
            <person name="Liolios K."/>
            <person name="Ivanova N."/>
            <person name="Mavromatis K."/>
            <person name="Mikhailova N."/>
            <person name="Ovchinnikova G."/>
            <person name="Pati A."/>
            <person name="Chen A."/>
            <person name="Palaniappan K."/>
            <person name="Djao O.D."/>
            <person name="Land M."/>
            <person name="Hauser L."/>
            <person name="Chang Y.J."/>
            <person name="Jeffries C.D."/>
            <person name="Brettin T."/>
            <person name="Han C."/>
            <person name="Detter J.C."/>
            <person name="Rohde M."/>
            <person name="Goker M."/>
            <person name="Woyke T."/>
            <person name="Bristow J."/>
            <person name="Eisen J.A."/>
            <person name="Markowitz V."/>
            <person name="Hugenholtz P."/>
            <person name="Klenk H.P."/>
            <person name="Kyrpides N.C."/>
        </authorList>
    </citation>
    <scope>NUCLEOTIDE SEQUENCE [LARGE SCALE GENOMIC DNA]</scope>
    <source>
        <strain evidence="6">ATCC 19995 / DSM 43183 / JCM 3096 / KCTC 9072 / NBRC 15933 / NCIMB 10081 / Henssen B9</strain>
    </source>
</reference>
<dbReference type="SMART" id="SM00827">
    <property type="entry name" value="PKS_AT"/>
    <property type="match status" value="1"/>
</dbReference>
<evidence type="ECO:0000256" key="3">
    <source>
        <dbReference type="SAM" id="MobiDB-lite"/>
    </source>
</evidence>
<dbReference type="STRING" id="471852.Tcur_2783"/>
<dbReference type="Proteomes" id="UP000001918">
    <property type="component" value="Chromosome"/>
</dbReference>
<name>D1A6S4_THECD</name>
<dbReference type="InterPro" id="IPR014043">
    <property type="entry name" value="Acyl_transferase_dom"/>
</dbReference>
<dbReference type="SUPFAM" id="SSF52151">
    <property type="entry name" value="FabD/lysophospholipase-like"/>
    <property type="match status" value="1"/>
</dbReference>
<dbReference type="GO" id="GO:0006633">
    <property type="term" value="P:fatty acid biosynthetic process"/>
    <property type="evidence" value="ECO:0007669"/>
    <property type="project" value="TreeGrafter"/>
</dbReference>
<dbReference type="Gene3D" id="3.40.366.10">
    <property type="entry name" value="Malonyl-Coenzyme A Acyl Carrier Protein, domain 2"/>
    <property type="match status" value="1"/>
</dbReference>
<evidence type="ECO:0000256" key="1">
    <source>
        <dbReference type="ARBA" id="ARBA00022450"/>
    </source>
</evidence>
<dbReference type="RefSeq" id="WP_012853112.1">
    <property type="nucleotide sequence ID" value="NC_013510.1"/>
</dbReference>
<dbReference type="OrthoDB" id="4537517at2"/>
<dbReference type="PANTHER" id="PTHR43775:SF37">
    <property type="entry name" value="SI:DKEY-61P9.11"/>
    <property type="match status" value="1"/>
</dbReference>
<sequence length="346" mass="37274">MSLTGQQTVGPVALVLPGQGAQHPRMAAGLYGHEETFTAWMDEAFGLMGDDGPRLRAEWLASSPSPMFDDVTVAQPLLYAVNHALGQMVLGWGVRPVALLGHSVGEVAAATLAGVIDFGDGMRLMRERIACFADTPPGGMLAVAASVEDVADLLGGRVHLAAVNGPRQVLLAGEREPLEEAARILDGRGLICRDVLARQAFHSPVVEKAVLATLPGFRQVRLRPPRLTVYSAYTQAVLTDRQATDPEFWAWQAAQTVYFHGALTKLLDDHDCVLVEAGPGNSLTQLARRQRRVVQGHSRVLPLLPDRPRGDEADRRAVDEARRRLTAPPAARARRPAAMEAGGRHG</sequence>
<gene>
    <name evidence="5" type="ordered locus">Tcur_2783</name>
</gene>
<dbReference type="InterPro" id="IPR050091">
    <property type="entry name" value="PKS_NRPS_Biosynth_Enz"/>
</dbReference>
<dbReference type="InterPro" id="IPR001227">
    <property type="entry name" value="Ac_transferase_dom_sf"/>
</dbReference>
<dbReference type="HOGENOM" id="CLU_030558_3_0_11"/>
<feature type="region of interest" description="Disordered" evidence="3">
    <location>
        <begin position="320"/>
        <end position="346"/>
    </location>
</feature>
<proteinExistence type="predicted"/>
<protein>
    <submittedName>
        <fullName evidence="5">Acyl transferase</fullName>
    </submittedName>
</protein>
<dbReference type="InterPro" id="IPR016036">
    <property type="entry name" value="Malonyl_transacylase_ACP-bd"/>
</dbReference>
<keyword evidence="1" id="KW-0596">Phosphopantetheine</keyword>
<dbReference type="InterPro" id="IPR016035">
    <property type="entry name" value="Acyl_Trfase/lysoPLipase"/>
</dbReference>
<dbReference type="SUPFAM" id="SSF55048">
    <property type="entry name" value="Probable ACP-binding domain of malonyl-CoA ACP transacylase"/>
    <property type="match status" value="1"/>
</dbReference>
<keyword evidence="2" id="KW-0597">Phosphoprotein</keyword>
<keyword evidence="6" id="KW-1185">Reference proteome</keyword>
<evidence type="ECO:0000313" key="6">
    <source>
        <dbReference type="Proteomes" id="UP000001918"/>
    </source>
</evidence>
<accession>D1A6S4</accession>
<feature type="domain" description="Malonyl-CoA:ACP transacylase (MAT)" evidence="4">
    <location>
        <begin position="15"/>
        <end position="308"/>
    </location>
</feature>
<keyword evidence="5" id="KW-0808">Transferase</keyword>
<organism evidence="5 6">
    <name type="scientific">Thermomonospora curvata (strain ATCC 19995 / DSM 43183 / JCM 3096 / KCTC 9072 / NBRC 15933 / NCIMB 10081 / Henssen B9)</name>
    <dbReference type="NCBI Taxonomy" id="471852"/>
    <lineage>
        <taxon>Bacteria</taxon>
        <taxon>Bacillati</taxon>
        <taxon>Actinomycetota</taxon>
        <taxon>Actinomycetes</taxon>
        <taxon>Streptosporangiales</taxon>
        <taxon>Thermomonosporaceae</taxon>
        <taxon>Thermomonospora</taxon>
    </lineage>
</organism>
<dbReference type="KEGG" id="tcu:Tcur_2783"/>
<dbReference type="EMBL" id="CP001738">
    <property type="protein sequence ID" value="ACY98328.1"/>
    <property type="molecule type" value="Genomic_DNA"/>
</dbReference>
<dbReference type="AlphaFoldDB" id="D1A6S4"/>
<evidence type="ECO:0000313" key="5">
    <source>
        <dbReference type="EMBL" id="ACY98328.1"/>
    </source>
</evidence>
<dbReference type="GO" id="GO:0004312">
    <property type="term" value="F:fatty acid synthase activity"/>
    <property type="evidence" value="ECO:0007669"/>
    <property type="project" value="TreeGrafter"/>
</dbReference>
<dbReference type="PANTHER" id="PTHR43775">
    <property type="entry name" value="FATTY ACID SYNTHASE"/>
    <property type="match status" value="1"/>
</dbReference>
<evidence type="ECO:0000256" key="2">
    <source>
        <dbReference type="ARBA" id="ARBA00022553"/>
    </source>
</evidence>